<accession>A0A4Q9JW32</accession>
<feature type="non-terminal residue" evidence="1">
    <location>
        <position position="1"/>
    </location>
</feature>
<sequence>VKAKARFGSIKATDEFTLPRVQSYATGSFIIPLNEAFYFSLNYNGMFDRDGNTHTGYAQFNYVW</sequence>
<evidence type="ECO:0000313" key="1">
    <source>
        <dbReference type="EMBL" id="TBR81047.1"/>
    </source>
</evidence>
<organism evidence="1 2">
    <name type="scientific">Campylobacter novaezeelandiae</name>
    <dbReference type="NCBI Taxonomy" id="2267891"/>
    <lineage>
        <taxon>Bacteria</taxon>
        <taxon>Pseudomonadati</taxon>
        <taxon>Campylobacterota</taxon>
        <taxon>Epsilonproteobacteria</taxon>
        <taxon>Campylobacterales</taxon>
        <taxon>Campylobacteraceae</taxon>
        <taxon>Campylobacter</taxon>
    </lineage>
</organism>
<dbReference type="Proteomes" id="UP000292583">
    <property type="component" value="Unassembled WGS sequence"/>
</dbReference>
<reference evidence="1 2" key="1">
    <citation type="submission" date="2018-07" db="EMBL/GenBank/DDBJ databases">
        <title>Campylobacter zealandensis sp. nov., isolated from birds and water in New Zealand.</title>
        <authorList>
            <person name="Wilkinson D.A."/>
            <person name="Biggs P.J."/>
            <person name="French N.P."/>
            <person name="Midwinter A.C."/>
        </authorList>
    </citation>
    <scope>NUCLEOTIDE SEQUENCE [LARGE SCALE GENOMIC DNA]</scope>
    <source>
        <strain evidence="1 2">B423b</strain>
    </source>
</reference>
<dbReference type="EMBL" id="QPGR01000007">
    <property type="protein sequence ID" value="TBR81047.1"/>
    <property type="molecule type" value="Genomic_DNA"/>
</dbReference>
<gene>
    <name evidence="1" type="ORF">DU473_04365</name>
</gene>
<evidence type="ECO:0000313" key="2">
    <source>
        <dbReference type="Proteomes" id="UP000292583"/>
    </source>
</evidence>
<protein>
    <submittedName>
        <fullName evidence="1">Autotransporter outer membrane beta-barrel domain-containing protein</fullName>
    </submittedName>
</protein>
<dbReference type="AlphaFoldDB" id="A0A4Q9JW32"/>
<keyword evidence="2" id="KW-1185">Reference proteome</keyword>
<comment type="caution">
    <text evidence="1">The sequence shown here is derived from an EMBL/GenBank/DDBJ whole genome shotgun (WGS) entry which is preliminary data.</text>
</comment>
<proteinExistence type="predicted"/>
<name>A0A4Q9JW32_9BACT</name>